<feature type="domain" description="Chitin-binding type-1" evidence="5">
    <location>
        <begin position="103"/>
        <end position="154"/>
    </location>
</feature>
<reference evidence="6" key="1">
    <citation type="submission" date="2022-07" db="EMBL/GenBank/DDBJ databases">
        <title>Fungi with potential for degradation of polypropylene.</title>
        <authorList>
            <person name="Gostincar C."/>
        </authorList>
    </citation>
    <scope>NUCLEOTIDE SEQUENCE</scope>
    <source>
        <strain evidence="6">EXF-13287</strain>
    </source>
</reference>
<dbReference type="PROSITE" id="PS50941">
    <property type="entry name" value="CHIT_BIND_I_2"/>
    <property type="match status" value="2"/>
</dbReference>
<proteinExistence type="predicted"/>
<keyword evidence="1 3" id="KW-0147">Chitin-binding</keyword>
<evidence type="ECO:0000256" key="1">
    <source>
        <dbReference type="ARBA" id="ARBA00022669"/>
    </source>
</evidence>
<dbReference type="SMART" id="SM00270">
    <property type="entry name" value="ChtBD1"/>
    <property type="match status" value="2"/>
</dbReference>
<evidence type="ECO:0000256" key="4">
    <source>
        <dbReference type="SAM" id="SignalP"/>
    </source>
</evidence>
<feature type="disulfide bond" evidence="3">
    <location>
        <begin position="125"/>
        <end position="139"/>
    </location>
</feature>
<name>A0AA38RAB6_9PEZI</name>
<comment type="caution">
    <text evidence="6">The sequence shown here is derived from an EMBL/GenBank/DDBJ whole genome shotgun (WGS) entry which is preliminary data.</text>
</comment>
<dbReference type="Proteomes" id="UP001174691">
    <property type="component" value="Unassembled WGS sequence"/>
</dbReference>
<keyword evidence="4" id="KW-0732">Signal</keyword>
<dbReference type="Gene3D" id="3.30.60.10">
    <property type="entry name" value="Endochitinase-like"/>
    <property type="match status" value="2"/>
</dbReference>
<protein>
    <recommendedName>
        <fullName evidence="5">Chitin-binding type-1 domain-containing protein</fullName>
    </recommendedName>
</protein>
<comment type="caution">
    <text evidence="3">Lacks conserved residue(s) required for the propagation of feature annotation.</text>
</comment>
<feature type="disulfide bond" evidence="3">
    <location>
        <begin position="60"/>
        <end position="74"/>
    </location>
</feature>
<dbReference type="SUPFAM" id="SSF57016">
    <property type="entry name" value="Plant lectins/antimicrobial peptides"/>
    <property type="match status" value="2"/>
</dbReference>
<dbReference type="InterPro" id="IPR018371">
    <property type="entry name" value="Chitin-binding_1_CS"/>
</dbReference>
<dbReference type="EMBL" id="JANBVN010000130">
    <property type="protein sequence ID" value="KAJ9139328.1"/>
    <property type="molecule type" value="Genomic_DNA"/>
</dbReference>
<feature type="chain" id="PRO_5041295859" description="Chitin-binding type-1 domain-containing protein" evidence="4">
    <location>
        <begin position="18"/>
        <end position="164"/>
    </location>
</feature>
<accession>A0AA38RAB6</accession>
<sequence length="164" mass="16386">MLSIIPLLLLLPAAALGSIIPPPPPPASLIEDRAVSPNKTCGVTGAGLNNAFTCPETDACCSQYGFCGTGDSFCLTSAGCQANYSNTRTSCTAPRSGTTVSVDGTCGTTGAGKAGYRCPATGATCCSAYGFCGNTTDHCSTATGCQAGFGTCTPKKMAKMAKLI</sequence>
<dbReference type="Pfam" id="PF00187">
    <property type="entry name" value="Chitin_bind_1"/>
    <property type="match status" value="2"/>
</dbReference>
<keyword evidence="2 3" id="KW-1015">Disulfide bond</keyword>
<evidence type="ECO:0000256" key="3">
    <source>
        <dbReference type="PROSITE-ProRule" id="PRU00261"/>
    </source>
</evidence>
<evidence type="ECO:0000259" key="5">
    <source>
        <dbReference type="PROSITE" id="PS50941"/>
    </source>
</evidence>
<dbReference type="InterPro" id="IPR001002">
    <property type="entry name" value="Chitin-bd_1"/>
</dbReference>
<feature type="domain" description="Chitin-binding type-1" evidence="5">
    <location>
        <begin position="38"/>
        <end position="93"/>
    </location>
</feature>
<evidence type="ECO:0000313" key="7">
    <source>
        <dbReference type="Proteomes" id="UP001174691"/>
    </source>
</evidence>
<dbReference type="PANTHER" id="PTHR47849">
    <property type="entry name" value="CHITIN-BINDING LECTIN 1"/>
    <property type="match status" value="1"/>
</dbReference>
<dbReference type="GO" id="GO:0008061">
    <property type="term" value="F:chitin binding"/>
    <property type="evidence" value="ECO:0007669"/>
    <property type="project" value="UniProtKB-UniRule"/>
</dbReference>
<evidence type="ECO:0000313" key="6">
    <source>
        <dbReference type="EMBL" id="KAJ9139328.1"/>
    </source>
</evidence>
<organism evidence="6 7">
    <name type="scientific">Coniochaeta hoffmannii</name>
    <dbReference type="NCBI Taxonomy" id="91930"/>
    <lineage>
        <taxon>Eukaryota</taxon>
        <taxon>Fungi</taxon>
        <taxon>Dikarya</taxon>
        <taxon>Ascomycota</taxon>
        <taxon>Pezizomycotina</taxon>
        <taxon>Sordariomycetes</taxon>
        <taxon>Sordariomycetidae</taxon>
        <taxon>Coniochaetales</taxon>
        <taxon>Coniochaetaceae</taxon>
        <taxon>Coniochaeta</taxon>
    </lineage>
</organism>
<gene>
    <name evidence="6" type="ORF">NKR19_g7449</name>
</gene>
<keyword evidence="7" id="KW-1185">Reference proteome</keyword>
<evidence type="ECO:0000256" key="2">
    <source>
        <dbReference type="ARBA" id="ARBA00023157"/>
    </source>
</evidence>
<dbReference type="InterPro" id="IPR036861">
    <property type="entry name" value="Endochitinase-like_sf"/>
</dbReference>
<dbReference type="PROSITE" id="PS00026">
    <property type="entry name" value="CHIT_BIND_I_1"/>
    <property type="match status" value="1"/>
</dbReference>
<feature type="signal peptide" evidence="4">
    <location>
        <begin position="1"/>
        <end position="17"/>
    </location>
</feature>
<dbReference type="AlphaFoldDB" id="A0AA38RAB6"/>